<reference evidence="1 2" key="1">
    <citation type="journal article" date="2022" name="DNA Res.">
        <title>Chromosomal-level genome assembly of the orchid tree Bauhinia variegata (Leguminosae; Cercidoideae) supports the allotetraploid origin hypothesis of Bauhinia.</title>
        <authorList>
            <person name="Zhong Y."/>
            <person name="Chen Y."/>
            <person name="Zheng D."/>
            <person name="Pang J."/>
            <person name="Liu Y."/>
            <person name="Luo S."/>
            <person name="Meng S."/>
            <person name="Qian L."/>
            <person name="Wei D."/>
            <person name="Dai S."/>
            <person name="Zhou R."/>
        </authorList>
    </citation>
    <scope>NUCLEOTIDE SEQUENCE [LARGE SCALE GENOMIC DNA]</scope>
    <source>
        <strain evidence="1">BV-YZ2020</strain>
    </source>
</reference>
<organism evidence="1 2">
    <name type="scientific">Bauhinia variegata</name>
    <name type="common">Purple orchid tree</name>
    <name type="synonym">Phanera variegata</name>
    <dbReference type="NCBI Taxonomy" id="167791"/>
    <lineage>
        <taxon>Eukaryota</taxon>
        <taxon>Viridiplantae</taxon>
        <taxon>Streptophyta</taxon>
        <taxon>Embryophyta</taxon>
        <taxon>Tracheophyta</taxon>
        <taxon>Spermatophyta</taxon>
        <taxon>Magnoliopsida</taxon>
        <taxon>eudicotyledons</taxon>
        <taxon>Gunneridae</taxon>
        <taxon>Pentapetalae</taxon>
        <taxon>rosids</taxon>
        <taxon>fabids</taxon>
        <taxon>Fabales</taxon>
        <taxon>Fabaceae</taxon>
        <taxon>Cercidoideae</taxon>
        <taxon>Cercideae</taxon>
        <taxon>Bauhiniinae</taxon>
        <taxon>Bauhinia</taxon>
    </lineage>
</organism>
<accession>A0ACB9LDG2</accession>
<protein>
    <submittedName>
        <fullName evidence="1">Uncharacterized protein</fullName>
    </submittedName>
</protein>
<name>A0ACB9LDG2_BAUVA</name>
<dbReference type="Proteomes" id="UP000828941">
    <property type="component" value="Chromosome 12"/>
</dbReference>
<sequence length="85" mass="9166">MNSQMIPSPHQVLPVPYKNPGPAHYNFLSHPSTGGSFRSPRFEPSARPLMNSIQGPSHSPYPSSGYRNSPSPGSGRGYCNNRSPG</sequence>
<keyword evidence="2" id="KW-1185">Reference proteome</keyword>
<dbReference type="EMBL" id="CM039437">
    <property type="protein sequence ID" value="KAI4307507.1"/>
    <property type="molecule type" value="Genomic_DNA"/>
</dbReference>
<evidence type="ECO:0000313" key="1">
    <source>
        <dbReference type="EMBL" id="KAI4307507.1"/>
    </source>
</evidence>
<comment type="caution">
    <text evidence="1">The sequence shown here is derived from an EMBL/GenBank/DDBJ whole genome shotgun (WGS) entry which is preliminary data.</text>
</comment>
<evidence type="ECO:0000313" key="2">
    <source>
        <dbReference type="Proteomes" id="UP000828941"/>
    </source>
</evidence>
<gene>
    <name evidence="1" type="ORF">L6164_030685</name>
</gene>
<proteinExistence type="predicted"/>